<protein>
    <recommendedName>
        <fullName evidence="6">Yip1 domain-containing protein</fullName>
    </recommendedName>
</protein>
<evidence type="ECO:0000256" key="2">
    <source>
        <dbReference type="ARBA" id="ARBA00022692"/>
    </source>
</evidence>
<evidence type="ECO:0000256" key="5">
    <source>
        <dbReference type="SAM" id="Phobius"/>
    </source>
</evidence>
<sequence>MWGELIRDSFLRPRVAARRVLALDLSMSFLLQAAVLVTIIGMVLGFAAFRVAPEAIDQVSATVLSSPLAGALMQLAAMVVVVILAARVGRLFGGTGRLQGALALVVWLNAMMVLLQAVQLVALMVLPAMAAAVAIMSIVWVLYAFACFVAELHGFRNAAVVLAGVLATSVVLMLGAAMLAAILGFAPQEIS</sequence>
<dbReference type="EMBL" id="JACHFM010000002">
    <property type="protein sequence ID" value="MBB5221720.1"/>
    <property type="molecule type" value="Genomic_DNA"/>
</dbReference>
<gene>
    <name evidence="7" type="ORF">HNP73_001656</name>
</gene>
<evidence type="ECO:0000256" key="3">
    <source>
        <dbReference type="ARBA" id="ARBA00022989"/>
    </source>
</evidence>
<proteinExistence type="predicted"/>
<feature type="transmembrane region" description="Helical" evidence="5">
    <location>
        <begin position="161"/>
        <end position="186"/>
    </location>
</feature>
<dbReference type="InterPro" id="IPR006977">
    <property type="entry name" value="Yip1_dom"/>
</dbReference>
<dbReference type="RefSeq" id="WP_184148188.1">
    <property type="nucleotide sequence ID" value="NZ_JACHFM010000002.1"/>
</dbReference>
<feature type="domain" description="Yip1" evidence="6">
    <location>
        <begin position="9"/>
        <end position="176"/>
    </location>
</feature>
<accession>A0A840SLV6</accession>
<keyword evidence="3 5" id="KW-1133">Transmembrane helix</keyword>
<evidence type="ECO:0000313" key="7">
    <source>
        <dbReference type="EMBL" id="MBB5221720.1"/>
    </source>
</evidence>
<dbReference type="Pfam" id="PF04893">
    <property type="entry name" value="Yip1"/>
    <property type="match status" value="1"/>
</dbReference>
<feature type="transmembrane region" description="Helical" evidence="5">
    <location>
        <begin position="68"/>
        <end position="89"/>
    </location>
</feature>
<feature type="transmembrane region" description="Helical" evidence="5">
    <location>
        <begin position="21"/>
        <end position="48"/>
    </location>
</feature>
<evidence type="ECO:0000259" key="6">
    <source>
        <dbReference type="Pfam" id="PF04893"/>
    </source>
</evidence>
<evidence type="ECO:0000313" key="8">
    <source>
        <dbReference type="Proteomes" id="UP000549457"/>
    </source>
</evidence>
<comment type="subcellular location">
    <subcellularLocation>
        <location evidence="1">Membrane</location>
        <topology evidence="1">Multi-pass membrane protein</topology>
    </subcellularLocation>
</comment>
<dbReference type="GO" id="GO:0016020">
    <property type="term" value="C:membrane"/>
    <property type="evidence" value="ECO:0007669"/>
    <property type="project" value="UniProtKB-SubCell"/>
</dbReference>
<keyword evidence="2 5" id="KW-0812">Transmembrane</keyword>
<feature type="transmembrane region" description="Helical" evidence="5">
    <location>
        <begin position="101"/>
        <end position="122"/>
    </location>
</feature>
<dbReference type="AlphaFoldDB" id="A0A840SLV6"/>
<name>A0A840SLV6_9RHOB</name>
<keyword evidence="8" id="KW-1185">Reference proteome</keyword>
<keyword evidence="4 5" id="KW-0472">Membrane</keyword>
<dbReference type="Proteomes" id="UP000549457">
    <property type="component" value="Unassembled WGS sequence"/>
</dbReference>
<comment type="caution">
    <text evidence="7">The sequence shown here is derived from an EMBL/GenBank/DDBJ whole genome shotgun (WGS) entry which is preliminary data.</text>
</comment>
<evidence type="ECO:0000256" key="1">
    <source>
        <dbReference type="ARBA" id="ARBA00004141"/>
    </source>
</evidence>
<feature type="transmembrane region" description="Helical" evidence="5">
    <location>
        <begin position="128"/>
        <end position="149"/>
    </location>
</feature>
<reference evidence="7 8" key="1">
    <citation type="submission" date="2020-08" db="EMBL/GenBank/DDBJ databases">
        <title>Genomic Encyclopedia of Type Strains, Phase IV (KMG-IV): sequencing the most valuable type-strain genomes for metagenomic binning, comparative biology and taxonomic classification.</title>
        <authorList>
            <person name="Goeker M."/>
        </authorList>
    </citation>
    <scope>NUCLEOTIDE SEQUENCE [LARGE SCALE GENOMIC DNA]</scope>
    <source>
        <strain evidence="7 8">DSM 101730</strain>
    </source>
</reference>
<organism evidence="7 8">
    <name type="scientific">Amaricoccus macauensis</name>
    <dbReference type="NCBI Taxonomy" id="57001"/>
    <lineage>
        <taxon>Bacteria</taxon>
        <taxon>Pseudomonadati</taxon>
        <taxon>Pseudomonadota</taxon>
        <taxon>Alphaproteobacteria</taxon>
        <taxon>Rhodobacterales</taxon>
        <taxon>Paracoccaceae</taxon>
        <taxon>Amaricoccus</taxon>
    </lineage>
</organism>
<evidence type="ECO:0000256" key="4">
    <source>
        <dbReference type="ARBA" id="ARBA00023136"/>
    </source>
</evidence>